<evidence type="ECO:0000256" key="3">
    <source>
        <dbReference type="ARBA" id="ARBA00010031"/>
    </source>
</evidence>
<keyword evidence="6 11" id="KW-0732">Signal</keyword>
<feature type="chain" id="PRO_5040427108" description="CFEM domain-containing protein" evidence="11">
    <location>
        <begin position="19"/>
        <end position="169"/>
    </location>
</feature>
<evidence type="ECO:0000256" key="2">
    <source>
        <dbReference type="ARBA" id="ARBA00004613"/>
    </source>
</evidence>
<comment type="similarity">
    <text evidence="3">Belongs to the RBT5 family.</text>
</comment>
<comment type="caution">
    <text evidence="9">Lacks conserved residue(s) required for the propagation of feature annotation.</text>
</comment>
<evidence type="ECO:0000256" key="7">
    <source>
        <dbReference type="ARBA" id="ARBA00023157"/>
    </source>
</evidence>
<comment type="caution">
    <text evidence="13">The sequence shown here is derived from an EMBL/GenBank/DDBJ whole genome shotgun (WGS) entry which is preliminary data.</text>
</comment>
<feature type="compositionally biased region" description="Low complexity" evidence="10">
    <location>
        <begin position="100"/>
        <end position="111"/>
    </location>
</feature>
<dbReference type="OrthoDB" id="3562634at2759"/>
<evidence type="ECO:0000256" key="11">
    <source>
        <dbReference type="SAM" id="SignalP"/>
    </source>
</evidence>
<reference evidence="13" key="1">
    <citation type="journal article" date="2021" name="Nat. Commun.">
        <title>Genetic determinants of endophytism in the Arabidopsis root mycobiome.</title>
        <authorList>
            <person name="Mesny F."/>
            <person name="Miyauchi S."/>
            <person name="Thiergart T."/>
            <person name="Pickel B."/>
            <person name="Atanasova L."/>
            <person name="Karlsson M."/>
            <person name="Huettel B."/>
            <person name="Barry K.W."/>
            <person name="Haridas S."/>
            <person name="Chen C."/>
            <person name="Bauer D."/>
            <person name="Andreopoulos W."/>
            <person name="Pangilinan J."/>
            <person name="LaButti K."/>
            <person name="Riley R."/>
            <person name="Lipzen A."/>
            <person name="Clum A."/>
            <person name="Drula E."/>
            <person name="Henrissat B."/>
            <person name="Kohler A."/>
            <person name="Grigoriev I.V."/>
            <person name="Martin F.M."/>
            <person name="Hacquard S."/>
        </authorList>
    </citation>
    <scope>NUCLEOTIDE SEQUENCE</scope>
    <source>
        <strain evidence="13">MPI-CAGE-CH-0230</strain>
    </source>
</reference>
<feature type="region of interest" description="Disordered" evidence="10">
    <location>
        <begin position="99"/>
        <end position="146"/>
    </location>
</feature>
<feature type="signal peptide" evidence="11">
    <location>
        <begin position="1"/>
        <end position="18"/>
    </location>
</feature>
<dbReference type="GeneID" id="70182416"/>
<dbReference type="RefSeq" id="XP_046017145.1">
    <property type="nucleotide sequence ID" value="XM_046152870.1"/>
</dbReference>
<protein>
    <recommendedName>
        <fullName evidence="12">CFEM domain-containing protein</fullName>
    </recommendedName>
</protein>
<dbReference type="GO" id="GO:0005576">
    <property type="term" value="C:extracellular region"/>
    <property type="evidence" value="ECO:0007669"/>
    <property type="project" value="UniProtKB-SubCell"/>
</dbReference>
<evidence type="ECO:0000259" key="12">
    <source>
        <dbReference type="PROSITE" id="PS52012"/>
    </source>
</evidence>
<evidence type="ECO:0000256" key="6">
    <source>
        <dbReference type="ARBA" id="ARBA00022729"/>
    </source>
</evidence>
<dbReference type="PROSITE" id="PS52012">
    <property type="entry name" value="CFEM"/>
    <property type="match status" value="1"/>
</dbReference>
<dbReference type="EMBL" id="JAGTJQ010000002">
    <property type="protein sequence ID" value="KAH7038024.1"/>
    <property type="molecule type" value="Genomic_DNA"/>
</dbReference>
<organism evidence="13 14">
    <name type="scientific">Microdochium trichocladiopsis</name>
    <dbReference type="NCBI Taxonomy" id="1682393"/>
    <lineage>
        <taxon>Eukaryota</taxon>
        <taxon>Fungi</taxon>
        <taxon>Dikarya</taxon>
        <taxon>Ascomycota</taxon>
        <taxon>Pezizomycotina</taxon>
        <taxon>Sordariomycetes</taxon>
        <taxon>Xylariomycetidae</taxon>
        <taxon>Xylariales</taxon>
        <taxon>Microdochiaceae</taxon>
        <taxon>Microdochium</taxon>
    </lineage>
</organism>
<evidence type="ECO:0000256" key="1">
    <source>
        <dbReference type="ARBA" id="ARBA00004589"/>
    </source>
</evidence>
<evidence type="ECO:0000256" key="10">
    <source>
        <dbReference type="SAM" id="MobiDB-lite"/>
    </source>
</evidence>
<evidence type="ECO:0000256" key="5">
    <source>
        <dbReference type="ARBA" id="ARBA00022622"/>
    </source>
</evidence>
<feature type="domain" description="CFEM" evidence="12">
    <location>
        <begin position="1"/>
        <end position="110"/>
    </location>
</feature>
<dbReference type="AlphaFoldDB" id="A0A9P9BV13"/>
<gene>
    <name evidence="13" type="ORF">B0I36DRAFT_315337</name>
</gene>
<name>A0A9P9BV13_9PEZI</name>
<sequence>MKTSVLALLTVLASTALAQSTTPQCVRTCGTQNPTSSFCDGDETGVALSNCTCQTLFNSKLLSCIKSSCSSSDLTTYANNLPQPCGSTLFPGLVTGGGSSSAAAGPTTTPTAGGGSTGTTPANTATGAGQSSSTTRPAAPTTTAPGAANGLVAPGLVLAAGPLVAAVLL</sequence>
<keyword evidence="5" id="KW-0325">Glycoprotein</keyword>
<dbReference type="Proteomes" id="UP000756346">
    <property type="component" value="Unassembled WGS sequence"/>
</dbReference>
<evidence type="ECO:0000256" key="9">
    <source>
        <dbReference type="PROSITE-ProRule" id="PRU01356"/>
    </source>
</evidence>
<feature type="compositionally biased region" description="Low complexity" evidence="10">
    <location>
        <begin position="118"/>
        <end position="146"/>
    </location>
</feature>
<keyword evidence="5" id="KW-0336">GPI-anchor</keyword>
<keyword evidence="14" id="KW-1185">Reference proteome</keyword>
<evidence type="ECO:0000313" key="13">
    <source>
        <dbReference type="EMBL" id="KAH7038024.1"/>
    </source>
</evidence>
<keyword evidence="4" id="KW-0964">Secreted</keyword>
<keyword evidence="7" id="KW-1015">Disulfide bond</keyword>
<dbReference type="InterPro" id="IPR008427">
    <property type="entry name" value="Extracellular_membr_CFEM_dom"/>
</dbReference>
<proteinExistence type="inferred from homology"/>
<evidence type="ECO:0000256" key="4">
    <source>
        <dbReference type="ARBA" id="ARBA00022525"/>
    </source>
</evidence>
<comment type="subcellular location">
    <subcellularLocation>
        <location evidence="1">Membrane</location>
        <topology evidence="1">Lipid-anchor</topology>
        <topology evidence="1">GPI-anchor</topology>
    </subcellularLocation>
    <subcellularLocation>
        <location evidence="2">Secreted</location>
    </subcellularLocation>
</comment>
<accession>A0A9P9BV13</accession>
<keyword evidence="8" id="KW-0449">Lipoprotein</keyword>
<dbReference type="GO" id="GO:0098552">
    <property type="term" value="C:side of membrane"/>
    <property type="evidence" value="ECO:0007669"/>
    <property type="project" value="UniProtKB-KW"/>
</dbReference>
<evidence type="ECO:0000313" key="14">
    <source>
        <dbReference type="Proteomes" id="UP000756346"/>
    </source>
</evidence>
<keyword evidence="5" id="KW-0472">Membrane</keyword>
<evidence type="ECO:0000256" key="8">
    <source>
        <dbReference type="ARBA" id="ARBA00023288"/>
    </source>
</evidence>